<reference evidence="6" key="1">
    <citation type="journal article" date="2019" name="Int. J. Syst. Evol. Microbiol.">
        <title>The Global Catalogue of Microorganisms (GCM) 10K type strain sequencing project: providing services to taxonomists for standard genome sequencing and annotation.</title>
        <authorList>
            <consortium name="The Broad Institute Genomics Platform"/>
            <consortium name="The Broad Institute Genome Sequencing Center for Infectious Disease"/>
            <person name="Wu L."/>
            <person name="Ma J."/>
        </authorList>
    </citation>
    <scope>NUCLEOTIDE SEQUENCE [LARGE SCALE GENOMIC DNA]</scope>
    <source>
        <strain evidence="6">CECT 8570</strain>
    </source>
</reference>
<feature type="chain" id="PRO_5047028347" description="Curli production assembly/transport component CsgF" evidence="4">
    <location>
        <begin position="19"/>
        <end position="133"/>
    </location>
</feature>
<dbReference type="EMBL" id="JBHSCX010000025">
    <property type="protein sequence ID" value="MFC4364441.1"/>
    <property type="molecule type" value="Genomic_DNA"/>
</dbReference>
<evidence type="ECO:0000256" key="2">
    <source>
        <dbReference type="ARBA" id="ARBA00014031"/>
    </source>
</evidence>
<sequence length="133" mass="14365">MKKVLFVLIFLSSTFSYASELIYTPVNPNFGGNALNGNYLLGNAQAQDTYKNPDLGKDGYSAPTDLERFTSSLQSRLLNQLLTDVGSGNSGSLQTDDFIVDLVDDGGTLTVVITDRHTNEVTEIVVSGLDPQN</sequence>
<comment type="function">
    <text evidence="1">May be involved in the biogenesis of curli organelles.</text>
</comment>
<dbReference type="RefSeq" id="WP_290260765.1">
    <property type="nucleotide sequence ID" value="NZ_JAUFQG010000004.1"/>
</dbReference>
<protein>
    <recommendedName>
        <fullName evidence="2">Curli production assembly/transport component CsgF</fullName>
    </recommendedName>
</protein>
<keyword evidence="6" id="KW-1185">Reference proteome</keyword>
<feature type="signal peptide" evidence="4">
    <location>
        <begin position="1"/>
        <end position="18"/>
    </location>
</feature>
<comment type="caution">
    <text evidence="5">The sequence shown here is derived from an EMBL/GenBank/DDBJ whole genome shotgun (WGS) entry which is preliminary data.</text>
</comment>
<dbReference type="InterPro" id="IPR018893">
    <property type="entry name" value="T8SS_CsgF"/>
</dbReference>
<dbReference type="Pfam" id="PF10614">
    <property type="entry name" value="CsgF"/>
    <property type="match status" value="1"/>
</dbReference>
<evidence type="ECO:0000256" key="4">
    <source>
        <dbReference type="SAM" id="SignalP"/>
    </source>
</evidence>
<evidence type="ECO:0000313" key="6">
    <source>
        <dbReference type="Proteomes" id="UP001595840"/>
    </source>
</evidence>
<organism evidence="5 6">
    <name type="scientific">Simiduia curdlanivorans</name>
    <dbReference type="NCBI Taxonomy" id="1492769"/>
    <lineage>
        <taxon>Bacteria</taxon>
        <taxon>Pseudomonadati</taxon>
        <taxon>Pseudomonadota</taxon>
        <taxon>Gammaproteobacteria</taxon>
        <taxon>Cellvibrionales</taxon>
        <taxon>Cellvibrionaceae</taxon>
        <taxon>Simiduia</taxon>
    </lineage>
</organism>
<keyword evidence="3 4" id="KW-0732">Signal</keyword>
<proteinExistence type="predicted"/>
<accession>A0ABV8V946</accession>
<name>A0ABV8V946_9GAMM</name>
<evidence type="ECO:0000256" key="3">
    <source>
        <dbReference type="ARBA" id="ARBA00022729"/>
    </source>
</evidence>
<dbReference type="Proteomes" id="UP001595840">
    <property type="component" value="Unassembled WGS sequence"/>
</dbReference>
<gene>
    <name evidence="5" type="ORF">ACFOX3_19185</name>
</gene>
<evidence type="ECO:0000313" key="5">
    <source>
        <dbReference type="EMBL" id="MFC4364441.1"/>
    </source>
</evidence>
<evidence type="ECO:0000256" key="1">
    <source>
        <dbReference type="ARBA" id="ARBA00003989"/>
    </source>
</evidence>